<dbReference type="PANTHER" id="PTHR24305">
    <property type="entry name" value="CYTOCHROME P450"/>
    <property type="match status" value="1"/>
</dbReference>
<dbReference type="OMA" id="QYTYGFM"/>
<dbReference type="PANTHER" id="PTHR24305:SF166">
    <property type="entry name" value="CYTOCHROME P450 12A4, MITOCHONDRIAL-RELATED"/>
    <property type="match status" value="1"/>
</dbReference>
<evidence type="ECO:0000256" key="5">
    <source>
        <dbReference type="ARBA" id="ARBA00022723"/>
    </source>
</evidence>
<dbReference type="Gene3D" id="1.10.630.10">
    <property type="entry name" value="Cytochrome P450"/>
    <property type="match status" value="1"/>
</dbReference>
<dbReference type="SUPFAM" id="SSF48264">
    <property type="entry name" value="Cytochrome P450"/>
    <property type="match status" value="1"/>
</dbReference>
<dbReference type="Pfam" id="PF00067">
    <property type="entry name" value="p450"/>
    <property type="match status" value="1"/>
</dbReference>
<evidence type="ECO:0000256" key="1">
    <source>
        <dbReference type="ARBA" id="ARBA00001971"/>
    </source>
</evidence>
<dbReference type="InterPro" id="IPR036396">
    <property type="entry name" value="Cyt_P450_sf"/>
</dbReference>
<keyword evidence="8 10" id="KW-0503">Monooxygenase</keyword>
<dbReference type="GO" id="GO:0020037">
    <property type="term" value="F:heme binding"/>
    <property type="evidence" value="ECO:0007669"/>
    <property type="project" value="InterPro"/>
</dbReference>
<dbReference type="PROSITE" id="PS00086">
    <property type="entry name" value="CYTOCHROME_P450"/>
    <property type="match status" value="1"/>
</dbReference>
<dbReference type="InterPro" id="IPR002401">
    <property type="entry name" value="Cyt_P450_E_grp-I"/>
</dbReference>
<evidence type="ECO:0000313" key="11">
    <source>
        <dbReference type="EMBL" id="OJT02992.1"/>
    </source>
</evidence>
<evidence type="ECO:0000256" key="10">
    <source>
        <dbReference type="RuleBase" id="RU000461"/>
    </source>
</evidence>
<dbReference type="GO" id="GO:0005506">
    <property type="term" value="F:iron ion binding"/>
    <property type="evidence" value="ECO:0007669"/>
    <property type="project" value="InterPro"/>
</dbReference>
<dbReference type="InterPro" id="IPR001128">
    <property type="entry name" value="Cyt_P450"/>
</dbReference>
<dbReference type="PRINTS" id="PR00385">
    <property type="entry name" value="P450"/>
</dbReference>
<feature type="binding site" description="axial binding residue" evidence="9">
    <location>
        <position position="352"/>
    </location>
    <ligand>
        <name>heme</name>
        <dbReference type="ChEBI" id="CHEBI:30413"/>
    </ligand>
    <ligandPart>
        <name>Fe</name>
        <dbReference type="ChEBI" id="CHEBI:18248"/>
    </ligandPart>
</feature>
<dbReference type="Proteomes" id="UP000184267">
    <property type="component" value="Unassembled WGS sequence"/>
</dbReference>
<dbReference type="InterPro" id="IPR017972">
    <property type="entry name" value="Cyt_P450_CS"/>
</dbReference>
<dbReference type="GO" id="GO:0004497">
    <property type="term" value="F:monooxygenase activity"/>
    <property type="evidence" value="ECO:0007669"/>
    <property type="project" value="UniProtKB-KW"/>
</dbReference>
<dbReference type="STRING" id="154538.A0A1M2V5Z0"/>
<keyword evidence="6 10" id="KW-0560">Oxidoreductase</keyword>
<evidence type="ECO:0000256" key="3">
    <source>
        <dbReference type="ARBA" id="ARBA00010617"/>
    </source>
</evidence>
<keyword evidence="5 9" id="KW-0479">Metal-binding</keyword>
<dbReference type="AlphaFoldDB" id="A0A1M2V5Z0"/>
<name>A0A1M2V5Z0_TRAPU</name>
<organism evidence="11 12">
    <name type="scientific">Trametes pubescens</name>
    <name type="common">White-rot fungus</name>
    <dbReference type="NCBI Taxonomy" id="154538"/>
    <lineage>
        <taxon>Eukaryota</taxon>
        <taxon>Fungi</taxon>
        <taxon>Dikarya</taxon>
        <taxon>Basidiomycota</taxon>
        <taxon>Agaricomycotina</taxon>
        <taxon>Agaricomycetes</taxon>
        <taxon>Polyporales</taxon>
        <taxon>Polyporaceae</taxon>
        <taxon>Trametes</taxon>
    </lineage>
</organism>
<keyword evidence="12" id="KW-1185">Reference proteome</keyword>
<evidence type="ECO:0000256" key="8">
    <source>
        <dbReference type="ARBA" id="ARBA00023033"/>
    </source>
</evidence>
<dbReference type="EMBL" id="MNAD01001639">
    <property type="protein sequence ID" value="OJT02992.1"/>
    <property type="molecule type" value="Genomic_DNA"/>
</dbReference>
<dbReference type="GO" id="GO:0016705">
    <property type="term" value="F:oxidoreductase activity, acting on paired donors, with incorporation or reduction of molecular oxygen"/>
    <property type="evidence" value="ECO:0007669"/>
    <property type="project" value="InterPro"/>
</dbReference>
<keyword evidence="4 9" id="KW-0349">Heme</keyword>
<comment type="similarity">
    <text evidence="3 10">Belongs to the cytochrome P450 family.</text>
</comment>
<accession>A0A1M2V5Z0</accession>
<comment type="caution">
    <text evidence="11">The sequence shown here is derived from an EMBL/GenBank/DDBJ whole genome shotgun (WGS) entry which is preliminary data.</text>
</comment>
<proteinExistence type="inferred from homology"/>
<evidence type="ECO:0000256" key="2">
    <source>
        <dbReference type="ARBA" id="ARBA00005179"/>
    </source>
</evidence>
<dbReference type="OrthoDB" id="1470350at2759"/>
<dbReference type="InterPro" id="IPR050121">
    <property type="entry name" value="Cytochrome_P450_monoxygenase"/>
</dbReference>
<gene>
    <name evidence="11" type="ORF">TRAPUB_6471</name>
</gene>
<evidence type="ECO:0000256" key="6">
    <source>
        <dbReference type="ARBA" id="ARBA00023002"/>
    </source>
</evidence>
<evidence type="ECO:0000256" key="7">
    <source>
        <dbReference type="ARBA" id="ARBA00023004"/>
    </source>
</evidence>
<sequence length="404" mass="45657">MGARARFPKPIDMYDLLATFGTNILVTEGEEWKRQRKIAAPAFSERNNRLVWDESLRVVNEMFDNVWGDKDVVELDHVLDITIPITLMIIGAASFGRRMSWKEDSAAPTGHTLTFKGALRQVSDRLVLSLLFPQWVLRLGTPGMRSYARAYEELGRYMDEMVQERRASTKNEERYDLFSSLLDANEGQLEGDAKLSDKALLGNVFLFLVAGHDTTSHTLAYALIFLALYQEEQDKFYKNIMAVMPEDRAPTYEDLGSFSYSLAVFNEALRHFPPVIGIPKYSAEDTVFTLTNAAGEQARLPVPRGTYITVSSSALHHNPRYWDDPDAFKPERFLGNYPRDAFVPFSGGPRGCIGRGFAETEAVAVLTTIVSRYKVEVREEARFAGETFAQRKARLLKSQHSLTV</sequence>
<comment type="pathway">
    <text evidence="2">Secondary metabolite biosynthesis.</text>
</comment>
<evidence type="ECO:0000256" key="4">
    <source>
        <dbReference type="ARBA" id="ARBA00022617"/>
    </source>
</evidence>
<keyword evidence="7 9" id="KW-0408">Iron</keyword>
<evidence type="ECO:0000256" key="9">
    <source>
        <dbReference type="PIRSR" id="PIRSR602401-1"/>
    </source>
</evidence>
<reference evidence="11 12" key="1">
    <citation type="submission" date="2016-10" db="EMBL/GenBank/DDBJ databases">
        <title>Genome sequence of the basidiomycete white-rot fungus Trametes pubescens.</title>
        <authorList>
            <person name="Makela M.R."/>
            <person name="Granchi Z."/>
            <person name="Peng M."/>
            <person name="De Vries R.P."/>
            <person name="Grigoriev I."/>
            <person name="Riley R."/>
            <person name="Hilden K."/>
        </authorList>
    </citation>
    <scope>NUCLEOTIDE SEQUENCE [LARGE SCALE GENOMIC DNA]</scope>
    <source>
        <strain evidence="11 12">FBCC735</strain>
    </source>
</reference>
<protein>
    <submittedName>
        <fullName evidence="11">Cytochrome P450 4A7</fullName>
    </submittedName>
</protein>
<comment type="cofactor">
    <cofactor evidence="1 9">
        <name>heme</name>
        <dbReference type="ChEBI" id="CHEBI:30413"/>
    </cofactor>
</comment>
<dbReference type="PRINTS" id="PR00463">
    <property type="entry name" value="EP450I"/>
</dbReference>
<evidence type="ECO:0000313" key="12">
    <source>
        <dbReference type="Proteomes" id="UP000184267"/>
    </source>
</evidence>